<gene>
    <name evidence="2" type="ORF">HME9304_00118</name>
</gene>
<dbReference type="SUPFAM" id="SSF51338">
    <property type="entry name" value="Composite domain of metallo-dependent hydrolases"/>
    <property type="match status" value="1"/>
</dbReference>
<dbReference type="EMBL" id="CP030104">
    <property type="protein sequence ID" value="AWX43131.1"/>
    <property type="molecule type" value="Genomic_DNA"/>
</dbReference>
<sequence>MDSSFKFVLLLSIFFYFSCADKPKESYDLLIRDAFVINLEDGTVSTKSVFIKAGRIANIVGESTLDTVAIEHSINAKGKYLLPGFWDNHVHFRGGDSLIDDNKNFLKLFIANGITTVRDAGGDLTNSVMQWKSEIEKEELLGPTIFTSGPKLDGPNATWAGSLAVEDEDDVAKALDSLQNIPTDYVKLYDSRISSAAYLKTIEEAEKRGIITSGHMPFTVELHEAIEAGIDGIEHLYYIMKGCSDREAEITGKLQNNKMSFWEAMPALQSSYSDSVARATFVKMKENHVFSIPTLHIGRTLSYLDEEDHSQDEYLKYMGNGIIKTYEGRINRVKNSTPEAVQNRKELDAFFGELAKTMSDAGVSLLAGSDSGAFNSYTYPGVSLHKELEAMVAVGISPLEALQNSAYRGSKFLKKENDYGSVTKGKIADLVLLNNNPLEDIRQTQNIAHVIKGNQILNAEDLKNLLASAENND</sequence>
<dbReference type="RefSeq" id="WP_112376742.1">
    <property type="nucleotide sequence ID" value="NZ_CP030104.1"/>
</dbReference>
<dbReference type="InterPro" id="IPR011059">
    <property type="entry name" value="Metal-dep_hydrolase_composite"/>
</dbReference>
<dbReference type="PANTHER" id="PTHR43135">
    <property type="entry name" value="ALPHA-D-RIBOSE 1-METHYLPHOSPHONATE 5-TRIPHOSPHATE DIPHOSPHATASE"/>
    <property type="match status" value="1"/>
</dbReference>
<dbReference type="GO" id="GO:0016810">
    <property type="term" value="F:hydrolase activity, acting on carbon-nitrogen (but not peptide) bonds"/>
    <property type="evidence" value="ECO:0007669"/>
    <property type="project" value="InterPro"/>
</dbReference>
<dbReference type="PANTHER" id="PTHR43135:SF3">
    <property type="entry name" value="ALPHA-D-RIBOSE 1-METHYLPHOSPHONATE 5-TRIPHOSPHATE DIPHOSPHATASE"/>
    <property type="match status" value="1"/>
</dbReference>
<dbReference type="InterPro" id="IPR006680">
    <property type="entry name" value="Amidohydro-rel"/>
</dbReference>
<feature type="domain" description="Amidohydrolase-related" evidence="1">
    <location>
        <begin position="80"/>
        <end position="241"/>
    </location>
</feature>
<keyword evidence="3" id="KW-1185">Reference proteome</keyword>
<dbReference type="Gene3D" id="1.20.58.520">
    <property type="entry name" value="Amidohydrolase"/>
    <property type="match status" value="1"/>
</dbReference>
<dbReference type="AlphaFoldDB" id="A0A2Z4LMT3"/>
<accession>A0A2Z4LMT3</accession>
<dbReference type="Gene3D" id="3.30.110.90">
    <property type="entry name" value="Amidohydrolase"/>
    <property type="match status" value="1"/>
</dbReference>
<dbReference type="OrthoDB" id="9815657at2"/>
<dbReference type="InterPro" id="IPR032466">
    <property type="entry name" value="Metal_Hydrolase"/>
</dbReference>
<protein>
    <recommendedName>
        <fullName evidence="1">Amidohydrolase-related domain-containing protein</fullName>
    </recommendedName>
</protein>
<evidence type="ECO:0000313" key="3">
    <source>
        <dbReference type="Proteomes" id="UP000248536"/>
    </source>
</evidence>
<feature type="domain" description="Amidohydrolase-related" evidence="1">
    <location>
        <begin position="354"/>
        <end position="453"/>
    </location>
</feature>
<evidence type="ECO:0000259" key="1">
    <source>
        <dbReference type="Pfam" id="PF01979"/>
    </source>
</evidence>
<dbReference type="SUPFAM" id="SSF51556">
    <property type="entry name" value="Metallo-dependent hydrolases"/>
    <property type="match status" value="1"/>
</dbReference>
<dbReference type="Pfam" id="PF01979">
    <property type="entry name" value="Amidohydro_1"/>
    <property type="match status" value="2"/>
</dbReference>
<organism evidence="2 3">
    <name type="scientific">Flagellimonas maritima</name>
    <dbReference type="NCBI Taxonomy" id="1383885"/>
    <lineage>
        <taxon>Bacteria</taxon>
        <taxon>Pseudomonadati</taxon>
        <taxon>Bacteroidota</taxon>
        <taxon>Flavobacteriia</taxon>
        <taxon>Flavobacteriales</taxon>
        <taxon>Flavobacteriaceae</taxon>
        <taxon>Flagellimonas</taxon>
    </lineage>
</organism>
<dbReference type="KEGG" id="spon:HME9304_00118"/>
<dbReference type="Gene3D" id="2.30.40.10">
    <property type="entry name" value="Urease, subunit C, domain 1"/>
    <property type="match status" value="1"/>
</dbReference>
<dbReference type="Proteomes" id="UP000248536">
    <property type="component" value="Chromosome"/>
</dbReference>
<name>A0A2Z4LMT3_9FLAO</name>
<dbReference type="Gene3D" id="3.40.50.10910">
    <property type="entry name" value="Amidohydrolase"/>
    <property type="match status" value="1"/>
</dbReference>
<proteinExistence type="predicted"/>
<reference evidence="2 3" key="1">
    <citation type="submission" date="2018-06" db="EMBL/GenBank/DDBJ databases">
        <title>Spongiibacterium sp. HME9304 Genome sequencing and assembly.</title>
        <authorList>
            <person name="Kang H."/>
            <person name="Kim H."/>
            <person name="Joh K."/>
        </authorList>
    </citation>
    <scope>NUCLEOTIDE SEQUENCE [LARGE SCALE GENOMIC DNA]</scope>
    <source>
        <strain evidence="2 3">HME9304</strain>
    </source>
</reference>
<dbReference type="InterPro" id="IPR051781">
    <property type="entry name" value="Metallo-dep_Hydrolase"/>
</dbReference>
<evidence type="ECO:0000313" key="2">
    <source>
        <dbReference type="EMBL" id="AWX43131.1"/>
    </source>
</evidence>